<feature type="binding site" evidence="32">
    <location>
        <begin position="368"/>
        <end position="370"/>
    </location>
    <ligand>
        <name>ATP</name>
        <dbReference type="ChEBI" id="CHEBI:30616"/>
    </ligand>
</feature>
<reference evidence="38" key="1">
    <citation type="journal article" date="2004" name="Nature">
        <title>Genome duplication in the teleost fish Tetraodon nigroviridis reveals the early vertebrate proto-karyotype.</title>
        <authorList>
            <person name="Jaillon O."/>
            <person name="Aury J.-M."/>
            <person name="Brunet F."/>
            <person name="Petit J.-L."/>
            <person name="Stange-Thomann N."/>
            <person name="Mauceli E."/>
            <person name="Bouneau L."/>
            <person name="Fischer C."/>
            <person name="Ozouf-Costaz C."/>
            <person name="Bernot A."/>
            <person name="Nicaud S."/>
            <person name="Jaffe D."/>
            <person name="Fisher S."/>
            <person name="Lutfalla G."/>
            <person name="Dossat C."/>
            <person name="Segurens B."/>
            <person name="Dasilva C."/>
            <person name="Salanoubat M."/>
            <person name="Levy M."/>
            <person name="Boudet N."/>
            <person name="Castellano S."/>
            <person name="Anthouard V."/>
            <person name="Jubin C."/>
            <person name="Castelli V."/>
            <person name="Katinka M."/>
            <person name="Vacherie B."/>
            <person name="Biemont C."/>
            <person name="Skalli Z."/>
            <person name="Cattolico L."/>
            <person name="Poulain J."/>
            <person name="De Berardinis V."/>
            <person name="Cruaud C."/>
            <person name="Duprat S."/>
            <person name="Brottier P."/>
            <person name="Coutanceau J.-P."/>
            <person name="Gouzy J."/>
            <person name="Parra G."/>
            <person name="Lardier G."/>
            <person name="Chapple C."/>
            <person name="McKernan K.J."/>
            <person name="McEwan P."/>
            <person name="Bosak S."/>
            <person name="Kellis M."/>
            <person name="Volff J.-N."/>
            <person name="Guigo R."/>
            <person name="Zody M.C."/>
            <person name="Mesirov J."/>
            <person name="Lindblad-Toh K."/>
            <person name="Birren B."/>
            <person name="Nusbaum C."/>
            <person name="Kahn D."/>
            <person name="Robinson-Rechavi M."/>
            <person name="Laudet V."/>
            <person name="Schachter V."/>
            <person name="Quetier F."/>
            <person name="Saurin W."/>
            <person name="Scarpelli C."/>
            <person name="Wincker P."/>
            <person name="Lander E.S."/>
            <person name="Weissenbach J."/>
            <person name="Roest Crollius H."/>
        </authorList>
    </citation>
    <scope>NUCLEOTIDE SEQUENCE [LARGE SCALE GENOMIC DNA]</scope>
</reference>
<dbReference type="Pfam" id="PF16214">
    <property type="entry name" value="AC_N"/>
    <property type="match status" value="1"/>
</dbReference>
<dbReference type="FunFam" id="3.30.70.1230:FF:000009">
    <property type="entry name" value="Adenylate cyclase"/>
    <property type="match status" value="1"/>
</dbReference>
<dbReference type="PANTHER" id="PTHR45627:SF30">
    <property type="entry name" value="ADENYLATE CYCLASE TYPE 3"/>
    <property type="match status" value="1"/>
</dbReference>
<comment type="subcellular location">
    <subcellularLocation>
        <location evidence="6">Cell membrane</location>
        <topology evidence="6">Multi-pass membrane protein</topology>
    </subcellularLocation>
    <subcellularLocation>
        <location evidence="3">Cell projection</location>
        <location evidence="3">Cilium</location>
    </subcellularLocation>
    <subcellularLocation>
        <location evidence="4">Cytoplasm</location>
    </subcellularLocation>
    <subcellularLocation>
        <location evidence="5">Golgi apparatus</location>
    </subcellularLocation>
</comment>
<organism evidence="37 38">
    <name type="scientific">Tetraodon nigroviridis</name>
    <name type="common">Spotted green pufferfish</name>
    <name type="synonym">Chelonodon nigroviridis</name>
    <dbReference type="NCBI Taxonomy" id="99883"/>
    <lineage>
        <taxon>Eukaryota</taxon>
        <taxon>Metazoa</taxon>
        <taxon>Chordata</taxon>
        <taxon>Craniata</taxon>
        <taxon>Vertebrata</taxon>
        <taxon>Euteleostomi</taxon>
        <taxon>Actinopterygii</taxon>
        <taxon>Neopterygii</taxon>
        <taxon>Teleostei</taxon>
        <taxon>Neoteleostei</taxon>
        <taxon>Acanthomorphata</taxon>
        <taxon>Eupercaria</taxon>
        <taxon>Tetraodontiformes</taxon>
        <taxon>Tetradontoidea</taxon>
        <taxon>Tetraodontidae</taxon>
        <taxon>Tetraodon</taxon>
    </lineage>
</organism>
<dbReference type="Ensembl" id="ENSTNIT00000009712.1">
    <property type="protein sequence ID" value="ENSTNIP00000009537.1"/>
    <property type="gene ID" value="ENSTNIG00000006752.1"/>
</dbReference>
<keyword evidence="12" id="KW-0716">Sensory transduction</keyword>
<evidence type="ECO:0000256" key="13">
    <source>
        <dbReference type="ARBA" id="ARBA00022692"/>
    </source>
</evidence>
<keyword evidence="15" id="KW-0552">Olfaction</keyword>
<dbReference type="GO" id="GO:0035556">
    <property type="term" value="P:intracellular signal transduction"/>
    <property type="evidence" value="ECO:0007669"/>
    <property type="project" value="InterPro"/>
</dbReference>
<dbReference type="OMA" id="YDFIQFA"/>
<feature type="binding site" evidence="33">
    <location>
        <position position="370"/>
    </location>
    <ligand>
        <name>Mg(2+)</name>
        <dbReference type="ChEBI" id="CHEBI:18420"/>
        <label>2</label>
        <note>catalytic</note>
    </ligand>
</feature>
<dbReference type="PANTHER" id="PTHR45627">
    <property type="entry name" value="ADENYLATE CYCLASE TYPE 1"/>
    <property type="match status" value="1"/>
</dbReference>
<evidence type="ECO:0000256" key="24">
    <source>
        <dbReference type="ARBA" id="ARBA00023034"/>
    </source>
</evidence>
<feature type="binding site" evidence="32">
    <location>
        <begin position="1047"/>
        <end position="1049"/>
    </location>
    <ligand>
        <name>ATP</name>
        <dbReference type="ChEBI" id="CHEBI:30616"/>
    </ligand>
</feature>
<evidence type="ECO:0000256" key="6">
    <source>
        <dbReference type="ARBA" id="ARBA00004651"/>
    </source>
</evidence>
<feature type="transmembrane region" description="Helical" evidence="35">
    <location>
        <begin position="827"/>
        <end position="843"/>
    </location>
</feature>
<comment type="similarity">
    <text evidence="31 34">Belongs to the adenylyl cyclase class-4/guanylyl cyclase family.</text>
</comment>
<keyword evidence="23 31" id="KW-0115">cAMP biosynthesis</keyword>
<feature type="binding site" evidence="33">
    <location>
        <position position="326"/>
    </location>
    <ligand>
        <name>Mg(2+)</name>
        <dbReference type="ChEBI" id="CHEBI:18420"/>
        <label>1</label>
        <note>catalytic</note>
    </ligand>
</feature>
<proteinExistence type="inferred from homology"/>
<evidence type="ECO:0000256" key="3">
    <source>
        <dbReference type="ARBA" id="ARBA00004138"/>
    </source>
</evidence>
<feature type="transmembrane region" description="Helical" evidence="35">
    <location>
        <begin position="623"/>
        <end position="642"/>
    </location>
</feature>
<keyword evidence="27 33" id="KW-0464">Manganese</keyword>
<comment type="catalytic activity">
    <reaction evidence="1 31">
        <text>ATP = 3',5'-cyclic AMP + diphosphate</text>
        <dbReference type="Rhea" id="RHEA:15389"/>
        <dbReference type="ChEBI" id="CHEBI:30616"/>
        <dbReference type="ChEBI" id="CHEBI:33019"/>
        <dbReference type="ChEBI" id="CHEBI:58165"/>
        <dbReference type="EC" id="4.6.1.1"/>
    </reaction>
</comment>
<evidence type="ECO:0000256" key="14">
    <source>
        <dbReference type="ARBA" id="ARBA00022723"/>
    </source>
</evidence>
<feature type="transmembrane region" description="Helical" evidence="35">
    <location>
        <begin position="78"/>
        <end position="100"/>
    </location>
</feature>
<dbReference type="STRING" id="99883.ENSTNIP00000009537"/>
<evidence type="ECO:0000256" key="22">
    <source>
        <dbReference type="ARBA" id="ARBA00022989"/>
    </source>
</evidence>
<evidence type="ECO:0000256" key="16">
    <source>
        <dbReference type="ARBA" id="ARBA00022737"/>
    </source>
</evidence>
<dbReference type="GO" id="GO:0005794">
    <property type="term" value="C:Golgi apparatus"/>
    <property type="evidence" value="ECO:0007669"/>
    <property type="project" value="UniProtKB-SubCell"/>
</dbReference>
<feature type="binding site" evidence="33">
    <location>
        <position position="370"/>
    </location>
    <ligand>
        <name>Mg(2+)</name>
        <dbReference type="ChEBI" id="CHEBI:18420"/>
        <label>1</label>
        <note>catalytic</note>
    </ligand>
</feature>
<evidence type="ECO:0000256" key="34">
    <source>
        <dbReference type="RuleBase" id="RU000405"/>
    </source>
</evidence>
<evidence type="ECO:0000256" key="30">
    <source>
        <dbReference type="ARBA" id="ARBA00070497"/>
    </source>
</evidence>
<keyword evidence="19 31" id="KW-0460">Magnesium</keyword>
<dbReference type="GO" id="GO:0004016">
    <property type="term" value="F:adenylate cyclase activity"/>
    <property type="evidence" value="ECO:0007669"/>
    <property type="project" value="UniProtKB-EC"/>
</dbReference>
<dbReference type="InParanoid" id="H3CMQ6"/>
<keyword evidence="20" id="KW-0832">Ubl conjugation</keyword>
<evidence type="ECO:0000313" key="37">
    <source>
        <dbReference type="Ensembl" id="ENSTNIP00000009537.1"/>
    </source>
</evidence>
<comment type="cofactor">
    <cofactor evidence="2">
        <name>Mn(2+)</name>
        <dbReference type="ChEBI" id="CHEBI:29035"/>
    </cofactor>
</comment>
<feature type="binding site" evidence="32">
    <location>
        <position position="1094"/>
    </location>
    <ligand>
        <name>ATP</name>
        <dbReference type="ChEBI" id="CHEBI:30616"/>
    </ligand>
</feature>
<evidence type="ECO:0000256" key="2">
    <source>
        <dbReference type="ARBA" id="ARBA00001936"/>
    </source>
</evidence>
<dbReference type="PROSITE" id="PS50125">
    <property type="entry name" value="GUANYLATE_CYCLASE_2"/>
    <property type="match status" value="2"/>
</dbReference>
<evidence type="ECO:0000259" key="36">
    <source>
        <dbReference type="PROSITE" id="PS50125"/>
    </source>
</evidence>
<keyword evidence="38" id="KW-1185">Reference proteome</keyword>
<evidence type="ECO:0000256" key="20">
    <source>
        <dbReference type="ARBA" id="ARBA00022843"/>
    </source>
</evidence>
<dbReference type="SUPFAM" id="SSF55073">
    <property type="entry name" value="Nucleotide cyclase"/>
    <property type="match status" value="2"/>
</dbReference>
<dbReference type="InterPro" id="IPR018297">
    <property type="entry name" value="A/G_cyclase_CS"/>
</dbReference>
<evidence type="ECO:0000256" key="26">
    <source>
        <dbReference type="ARBA" id="ARBA00023180"/>
    </source>
</evidence>
<dbReference type="Gene3D" id="3.30.70.1230">
    <property type="entry name" value="Nucleotide cyclase"/>
    <property type="match status" value="2"/>
</dbReference>
<dbReference type="GO" id="GO:0007189">
    <property type="term" value="P:adenylate cyclase-activating G protein-coupled receptor signaling pathway"/>
    <property type="evidence" value="ECO:0007669"/>
    <property type="project" value="TreeGrafter"/>
</dbReference>
<comment type="function">
    <text evidence="31">Catalyzes the formation of the signaling molecule cAMP in response to G-protein signaling.</text>
</comment>
<feature type="transmembrane region" description="Helical" evidence="35">
    <location>
        <begin position="226"/>
        <end position="248"/>
    </location>
</feature>
<evidence type="ECO:0000256" key="21">
    <source>
        <dbReference type="ARBA" id="ARBA00022860"/>
    </source>
</evidence>
<evidence type="ECO:0000256" key="31">
    <source>
        <dbReference type="PIRNR" id="PIRNR039050"/>
    </source>
</evidence>
<feature type="transmembrane region" description="Helical" evidence="35">
    <location>
        <begin position="106"/>
        <end position="127"/>
    </location>
</feature>
<feature type="binding site" evidence="32">
    <location>
        <begin position="1054"/>
        <end position="1058"/>
    </location>
    <ligand>
        <name>ATP</name>
        <dbReference type="ChEBI" id="CHEBI:30616"/>
    </ligand>
</feature>
<evidence type="ECO:0000256" key="5">
    <source>
        <dbReference type="ARBA" id="ARBA00004555"/>
    </source>
</evidence>
<keyword evidence="28 31" id="KW-0456">Lyase</keyword>
<dbReference type="GO" id="GO:0005929">
    <property type="term" value="C:cilium"/>
    <property type="evidence" value="ECO:0007669"/>
    <property type="project" value="UniProtKB-SubCell"/>
</dbReference>
<feature type="transmembrane region" description="Helical" evidence="35">
    <location>
        <begin position="654"/>
        <end position="676"/>
    </location>
</feature>
<reference evidence="37" key="3">
    <citation type="submission" date="2025-09" db="UniProtKB">
        <authorList>
            <consortium name="Ensembl"/>
        </authorList>
    </citation>
    <scope>IDENTIFICATION</scope>
</reference>
<feature type="transmembrane region" description="Helical" evidence="35">
    <location>
        <begin position="697"/>
        <end position="721"/>
    </location>
</feature>
<dbReference type="CDD" id="cd07302">
    <property type="entry name" value="CHD"/>
    <property type="match status" value="2"/>
</dbReference>
<dbReference type="InterPro" id="IPR030672">
    <property type="entry name" value="Adcy"/>
</dbReference>
<keyword evidence="26" id="KW-0325">Glycoprotein</keyword>
<reference evidence="37" key="2">
    <citation type="submission" date="2025-08" db="UniProtKB">
        <authorList>
            <consortium name="Ensembl"/>
        </authorList>
    </citation>
    <scope>IDENTIFICATION</scope>
</reference>
<evidence type="ECO:0000256" key="11">
    <source>
        <dbReference type="ARBA" id="ARBA00022553"/>
    </source>
</evidence>
<keyword evidence="11" id="KW-0597">Phosphoprotein</keyword>
<comment type="cofactor">
    <cofactor evidence="33">
        <name>Mg(2+)</name>
        <dbReference type="ChEBI" id="CHEBI:18420"/>
    </cofactor>
    <cofactor evidence="33">
        <name>Mn(2+)</name>
        <dbReference type="ChEBI" id="CHEBI:29035"/>
    </cofactor>
    <text evidence="33">Binds 2 magnesium ions per subunit. Is also active with manganese (in vitro).</text>
</comment>
<keyword evidence="13 35" id="KW-0812">Transmembrane</keyword>
<keyword evidence="24" id="KW-0333">Golgi apparatus</keyword>
<keyword evidence="22 35" id="KW-1133">Transmembrane helix</keyword>
<evidence type="ECO:0000256" key="27">
    <source>
        <dbReference type="ARBA" id="ARBA00023211"/>
    </source>
</evidence>
<dbReference type="PIRSF" id="PIRSF039050">
    <property type="entry name" value="Ade_cyc"/>
    <property type="match status" value="1"/>
</dbReference>
<dbReference type="Proteomes" id="UP000007303">
    <property type="component" value="Unassembled WGS sequence"/>
</dbReference>
<protein>
    <recommendedName>
        <fullName evidence="30 31">Adenylate cyclase type 3</fullName>
        <ecNumber evidence="7 31">4.6.1.1</ecNumber>
    </recommendedName>
</protein>
<feature type="transmembrane region" description="Helical" evidence="35">
    <location>
        <begin position="139"/>
        <end position="158"/>
    </location>
</feature>
<name>H3CMQ6_TETNG</name>
<dbReference type="InterPro" id="IPR029787">
    <property type="entry name" value="Nucleotide_cyclase"/>
</dbReference>
<evidence type="ECO:0000256" key="32">
    <source>
        <dbReference type="PIRSR" id="PIRSR039050-50"/>
    </source>
</evidence>
<evidence type="ECO:0000256" key="9">
    <source>
        <dbReference type="ARBA" id="ARBA00022490"/>
    </source>
</evidence>
<dbReference type="InterPro" id="IPR001054">
    <property type="entry name" value="A/G_cyclase"/>
</dbReference>
<dbReference type="GO" id="GO:0046872">
    <property type="term" value="F:metal ion binding"/>
    <property type="evidence" value="ECO:0007669"/>
    <property type="project" value="UniProtKB-KW"/>
</dbReference>
<feature type="binding site" evidence="32">
    <location>
        <position position="962"/>
    </location>
    <ligand>
        <name>ATP</name>
        <dbReference type="ChEBI" id="CHEBI:30616"/>
    </ligand>
</feature>
<dbReference type="GO" id="GO:0006171">
    <property type="term" value="P:cAMP biosynthetic process"/>
    <property type="evidence" value="ECO:0007669"/>
    <property type="project" value="UniProtKB-KW"/>
</dbReference>
<evidence type="ECO:0000256" key="17">
    <source>
        <dbReference type="ARBA" id="ARBA00022741"/>
    </source>
</evidence>
<evidence type="ECO:0000256" key="12">
    <source>
        <dbReference type="ARBA" id="ARBA00022606"/>
    </source>
</evidence>
<keyword evidence="8" id="KW-1003">Cell membrane</keyword>
<evidence type="ECO:0000256" key="19">
    <source>
        <dbReference type="ARBA" id="ARBA00022842"/>
    </source>
</evidence>
<keyword evidence="16" id="KW-0677">Repeat</keyword>
<dbReference type="PROSITE" id="PS00452">
    <property type="entry name" value="GUANYLATE_CYCLASE_1"/>
    <property type="match status" value="2"/>
</dbReference>
<keyword evidence="29" id="KW-0966">Cell projection</keyword>
<accession>H3CMQ6</accession>
<evidence type="ECO:0000256" key="23">
    <source>
        <dbReference type="ARBA" id="ARBA00022998"/>
    </source>
</evidence>
<evidence type="ECO:0000256" key="15">
    <source>
        <dbReference type="ARBA" id="ARBA00022725"/>
    </source>
</evidence>
<evidence type="ECO:0000256" key="8">
    <source>
        <dbReference type="ARBA" id="ARBA00022475"/>
    </source>
</evidence>
<feature type="domain" description="Guanylate cyclase" evidence="36">
    <location>
        <begin position="910"/>
        <end position="1060"/>
    </location>
</feature>
<feature type="binding site" evidence="32">
    <location>
        <begin position="326"/>
        <end position="331"/>
    </location>
    <ligand>
        <name>ATP</name>
        <dbReference type="ChEBI" id="CHEBI:30616"/>
    </ligand>
</feature>
<sequence length="1129" mass="127330">QTSMALNRVHADNTEHSVEYSAPVPSDSSHGVAQASEVTTYKVSCCRCLPCAVHLVFRLDTLERLYQNYFRQQRQENLLVLALFAALFNGFVVIMCAVVYTEDKVAMLVVAAVGLAADVVLYLLCLLQKLPAPLVWRGAVPYVLWLMIAIHVLCYMALNYQRFPHASNSVGWQAFFSFSSFLTLPVNLVPLLLLTALSCGIHVLVLGVTVTQSFENNLQGPMLVRQLLASVMLYLCAAMVGVMSYYMADRKYRMAFLEARRSLEVKLTLEEQSTQQEELLLSILPKHIADEMLQGMKNQAQQQEVQQQFNTMYMYRHENVSILFADIVGFTQLSSACSAQELVKLLNELFARFDKLAAKYHQLRIKILGDCYYCICGLPDFRDDHAACSIMMGLAMVDAISYVREKTRTEVDMRVGVHTGTVLGGVLGQKRWQFDVWSTDVTLANKMESGGIPGRVHISQTTKDSLHGEFELEPGNGGERCEYLLEKGIDTYLVLAPKHMANGLNGNVSAFKIFNSLVLTHFPKRPGTLSNRNSNQLISTTASSSNAASPRPMSAEGEQEKVCYFCCQGVEAQVINQRLQQELLERETQQIMKNHRINPVSLRFVDTRLEEQYSTEKEKRRQGAFGCCMIVLFFITAMEVFIDPTLVANYVTLAVGEVLLLILTVCSLAAIFPRMFSRKLVAFSLWIDHTRWARNTWAMAAIFVLTMAVIADMLSCVPPSIQISNSTLRWSYGDQGCAGNPKHYSFMAVMPLIATMLVQVSHLIKLVLMVLVVTAVGAVNIYGWRDIYDVYDYMQFGSYSMQRLYCGLSSMSTVLQHNRTSIVPSKYLMTLMIIFMMISFYIFDRHLEVQSRKLFLWKIGVHDQKEKVFEMRRCNEALVTNMLPEHVAKHFLGTKKRDEELYSQSYSQIGVMFASIPNFSDFYTEEGINNGGIECLRILNEIISDFDSLLDKEEFRSITKIKTIGSTYMAASGLTPECHTNGYNKSEDQPLVEHWRHLSDLADFALSMKVTLNNLNKQSFNNFMLRIGINKGGVLAGVIGARKPHYDIWGNTVNVASRMESTGVMGNIQVVEDCYDILKEYGFHFVRRGPIFVKGKGELLTFFMKGKNTPKVNGHSVMTALPHQVGEHS</sequence>
<dbReference type="GO" id="GO:0005886">
    <property type="term" value="C:plasma membrane"/>
    <property type="evidence" value="ECO:0007669"/>
    <property type="project" value="UniProtKB-SubCell"/>
</dbReference>
<dbReference type="FunFam" id="3.30.70.1230:FF:000006">
    <property type="entry name" value="Adenylate cyclase"/>
    <property type="match status" value="1"/>
</dbReference>
<dbReference type="Pfam" id="PF00211">
    <property type="entry name" value="Guanylate_cyc"/>
    <property type="match status" value="2"/>
</dbReference>
<evidence type="ECO:0000256" key="7">
    <source>
        <dbReference type="ARBA" id="ARBA00012201"/>
    </source>
</evidence>
<dbReference type="EC" id="4.6.1.1" evidence="7 31"/>
<feature type="transmembrane region" description="Helical" evidence="35">
    <location>
        <begin position="766"/>
        <end position="784"/>
    </location>
</feature>
<evidence type="ECO:0000256" key="33">
    <source>
        <dbReference type="PIRSR" id="PIRSR039050-51"/>
    </source>
</evidence>
<feature type="binding site" evidence="33">
    <location>
        <position position="327"/>
    </location>
    <ligand>
        <name>Mg(2+)</name>
        <dbReference type="ChEBI" id="CHEBI:18420"/>
        <label>2</label>
        <note>catalytic</note>
    </ligand>
</feature>
<feature type="transmembrane region" description="Helical" evidence="35">
    <location>
        <begin position="191"/>
        <end position="214"/>
    </location>
</feature>
<dbReference type="GO" id="GO:0007608">
    <property type="term" value="P:sensory perception of smell"/>
    <property type="evidence" value="ECO:0007669"/>
    <property type="project" value="UniProtKB-KW"/>
</dbReference>
<keyword evidence="25 31" id="KW-0472">Membrane</keyword>
<dbReference type="HOGENOM" id="CLU_001072_2_4_1"/>
<keyword evidence="9" id="KW-0963">Cytoplasm</keyword>
<evidence type="ECO:0000313" key="38">
    <source>
        <dbReference type="Proteomes" id="UP000007303"/>
    </source>
</evidence>
<dbReference type="GO" id="GO:0005516">
    <property type="term" value="F:calmodulin binding"/>
    <property type="evidence" value="ECO:0007669"/>
    <property type="project" value="UniProtKB-KW"/>
</dbReference>
<keyword evidence="10" id="KW-1017">Isopeptide bond</keyword>
<evidence type="ECO:0000256" key="1">
    <source>
        <dbReference type="ARBA" id="ARBA00001593"/>
    </source>
</evidence>
<dbReference type="GeneTree" id="ENSGT00940000156549"/>
<evidence type="ECO:0000256" key="28">
    <source>
        <dbReference type="ARBA" id="ARBA00023239"/>
    </source>
</evidence>
<feature type="binding site" evidence="33">
    <location>
        <position position="326"/>
    </location>
    <ligand>
        <name>Mg(2+)</name>
        <dbReference type="ChEBI" id="CHEBI:18420"/>
        <label>2</label>
        <note>catalytic</note>
    </ligand>
</feature>
<evidence type="ECO:0000256" key="29">
    <source>
        <dbReference type="ARBA" id="ARBA00023273"/>
    </source>
</evidence>
<dbReference type="InterPro" id="IPR032628">
    <property type="entry name" value="AC_N"/>
</dbReference>
<dbReference type="AlphaFoldDB" id="H3CMQ6"/>
<feature type="transmembrane region" description="Helical" evidence="35">
    <location>
        <begin position="170"/>
        <end position="186"/>
    </location>
</feature>
<keyword evidence="14 31" id="KW-0479">Metal-binding</keyword>
<evidence type="ECO:0000256" key="25">
    <source>
        <dbReference type="ARBA" id="ARBA00023136"/>
    </source>
</evidence>
<feature type="domain" description="Guanylate cyclase" evidence="36">
    <location>
        <begin position="321"/>
        <end position="448"/>
    </location>
</feature>
<evidence type="ECO:0000256" key="18">
    <source>
        <dbReference type="ARBA" id="ARBA00022840"/>
    </source>
</evidence>
<keyword evidence="17 31" id="KW-0547">Nucleotide-binding</keyword>
<evidence type="ECO:0000256" key="4">
    <source>
        <dbReference type="ARBA" id="ARBA00004496"/>
    </source>
</evidence>
<evidence type="ECO:0000256" key="10">
    <source>
        <dbReference type="ARBA" id="ARBA00022499"/>
    </source>
</evidence>
<keyword evidence="18 31" id="KW-0067">ATP-binding</keyword>
<feature type="binding site" evidence="32">
    <location>
        <position position="414"/>
    </location>
    <ligand>
        <name>ATP</name>
        <dbReference type="ChEBI" id="CHEBI:30616"/>
    </ligand>
</feature>
<evidence type="ECO:0000256" key="35">
    <source>
        <dbReference type="SAM" id="Phobius"/>
    </source>
</evidence>
<keyword evidence="21" id="KW-0112">Calmodulin-binding</keyword>
<dbReference type="SMART" id="SM00044">
    <property type="entry name" value="CYCc"/>
    <property type="match status" value="2"/>
</dbReference>
<dbReference type="GO" id="GO:0005524">
    <property type="term" value="F:ATP binding"/>
    <property type="evidence" value="ECO:0007669"/>
    <property type="project" value="UniProtKB-UniRule"/>
</dbReference>